<sequence>MSLNSLLASTCNPSNLVLYQQYTSSLTVLSLQSIYSPHHYVYRLLSVDIAAKISYQDLILDDGVLQQRQEPEDLWATTYLSARVKRSIPSPPSFFIFGVFYRRDVVLLGDDIPALHKLSHLLAIHHNRYDFQPCRESTALLECCRDFGEKNWNCFLVLVSTMCWLAQGILQKNK</sequence>
<organism evidence="1 2">
    <name type="scientific">Caerostris extrusa</name>
    <name type="common">Bark spider</name>
    <name type="synonym">Caerostris bankana</name>
    <dbReference type="NCBI Taxonomy" id="172846"/>
    <lineage>
        <taxon>Eukaryota</taxon>
        <taxon>Metazoa</taxon>
        <taxon>Ecdysozoa</taxon>
        <taxon>Arthropoda</taxon>
        <taxon>Chelicerata</taxon>
        <taxon>Arachnida</taxon>
        <taxon>Araneae</taxon>
        <taxon>Araneomorphae</taxon>
        <taxon>Entelegynae</taxon>
        <taxon>Araneoidea</taxon>
        <taxon>Araneidae</taxon>
        <taxon>Caerostris</taxon>
    </lineage>
</organism>
<dbReference type="EMBL" id="BPLR01019527">
    <property type="protein sequence ID" value="GIX68819.1"/>
    <property type="molecule type" value="Genomic_DNA"/>
</dbReference>
<keyword evidence="2" id="KW-1185">Reference proteome</keyword>
<evidence type="ECO:0000313" key="1">
    <source>
        <dbReference type="EMBL" id="GIX68819.1"/>
    </source>
</evidence>
<dbReference type="AlphaFoldDB" id="A0AAV4MDC8"/>
<proteinExistence type="predicted"/>
<dbReference type="Proteomes" id="UP001054945">
    <property type="component" value="Unassembled WGS sequence"/>
</dbReference>
<protein>
    <submittedName>
        <fullName evidence="1">Uncharacterized protein</fullName>
    </submittedName>
</protein>
<comment type="caution">
    <text evidence="1">The sequence shown here is derived from an EMBL/GenBank/DDBJ whole genome shotgun (WGS) entry which is preliminary data.</text>
</comment>
<accession>A0AAV4MDC8</accession>
<reference evidence="1 2" key="1">
    <citation type="submission" date="2021-06" db="EMBL/GenBank/DDBJ databases">
        <title>Caerostris extrusa draft genome.</title>
        <authorList>
            <person name="Kono N."/>
            <person name="Arakawa K."/>
        </authorList>
    </citation>
    <scope>NUCLEOTIDE SEQUENCE [LARGE SCALE GENOMIC DNA]</scope>
</reference>
<gene>
    <name evidence="1" type="ORF">CEXT_315211</name>
</gene>
<name>A0AAV4MDC8_CAEEX</name>
<evidence type="ECO:0000313" key="2">
    <source>
        <dbReference type="Proteomes" id="UP001054945"/>
    </source>
</evidence>